<evidence type="ECO:0000256" key="3">
    <source>
        <dbReference type="SAM" id="MobiDB-lite"/>
    </source>
</evidence>
<dbReference type="InterPro" id="IPR001867">
    <property type="entry name" value="OmpR/PhoB-type_DNA-bd"/>
</dbReference>
<dbReference type="Pfam" id="PF00486">
    <property type="entry name" value="Trans_reg_C"/>
    <property type="match status" value="1"/>
</dbReference>
<feature type="domain" description="OmpR/PhoB-type" evidence="5">
    <location>
        <begin position="1"/>
        <end position="97"/>
    </location>
</feature>
<dbReference type="Gene3D" id="3.40.50.10070">
    <property type="entry name" value="TolB, N-terminal domain"/>
    <property type="match status" value="1"/>
</dbReference>
<keyword evidence="7" id="KW-1185">Reference proteome</keyword>
<keyword evidence="1 2" id="KW-0238">DNA-binding</keyword>
<evidence type="ECO:0000313" key="7">
    <source>
        <dbReference type="Proteomes" id="UP001059380"/>
    </source>
</evidence>
<keyword evidence="4" id="KW-0472">Membrane</keyword>
<dbReference type="Gene3D" id="1.10.10.10">
    <property type="entry name" value="Winged helix-like DNA-binding domain superfamily/Winged helix DNA-binding domain"/>
    <property type="match status" value="1"/>
</dbReference>
<dbReference type="GO" id="GO:0000160">
    <property type="term" value="P:phosphorelay signal transduction system"/>
    <property type="evidence" value="ECO:0007669"/>
    <property type="project" value="InterPro"/>
</dbReference>
<feature type="DNA-binding region" description="OmpR/PhoB-type" evidence="2">
    <location>
        <begin position="1"/>
        <end position="97"/>
    </location>
</feature>
<evidence type="ECO:0000259" key="5">
    <source>
        <dbReference type="PROSITE" id="PS51755"/>
    </source>
</evidence>
<accession>A0A9J7BKY2</accession>
<evidence type="ECO:0000256" key="4">
    <source>
        <dbReference type="SAM" id="Phobius"/>
    </source>
</evidence>
<gene>
    <name evidence="6" type="ORF">MOP44_17835</name>
</gene>
<feature type="transmembrane region" description="Helical" evidence="4">
    <location>
        <begin position="129"/>
        <end position="147"/>
    </location>
</feature>
<organism evidence="6 7">
    <name type="scientific">Occallatibacter riparius</name>
    <dbReference type="NCBI Taxonomy" id="1002689"/>
    <lineage>
        <taxon>Bacteria</taxon>
        <taxon>Pseudomonadati</taxon>
        <taxon>Acidobacteriota</taxon>
        <taxon>Terriglobia</taxon>
        <taxon>Terriglobales</taxon>
        <taxon>Acidobacteriaceae</taxon>
        <taxon>Occallatibacter</taxon>
    </lineage>
</organism>
<dbReference type="KEGG" id="orp:MOP44_17835"/>
<dbReference type="AlphaFoldDB" id="A0A9J7BKY2"/>
<name>A0A9J7BKY2_9BACT</name>
<feature type="compositionally biased region" description="Low complexity" evidence="3">
    <location>
        <begin position="107"/>
        <end position="124"/>
    </location>
</feature>
<dbReference type="SUPFAM" id="SSF46894">
    <property type="entry name" value="C-terminal effector domain of the bipartite response regulators"/>
    <property type="match status" value="1"/>
</dbReference>
<reference evidence="6" key="1">
    <citation type="submission" date="2021-04" db="EMBL/GenBank/DDBJ databases">
        <title>Phylogenetic analysis of Acidobacteriaceae.</title>
        <authorList>
            <person name="Qiu L."/>
            <person name="Zhang Q."/>
        </authorList>
    </citation>
    <scope>NUCLEOTIDE SEQUENCE</scope>
    <source>
        <strain evidence="6">DSM 25168</strain>
    </source>
</reference>
<proteinExistence type="predicted"/>
<dbReference type="EMBL" id="CP093313">
    <property type="protein sequence ID" value="UWZ82426.1"/>
    <property type="molecule type" value="Genomic_DNA"/>
</dbReference>
<dbReference type="CDD" id="cd00383">
    <property type="entry name" value="trans_reg_C"/>
    <property type="match status" value="1"/>
</dbReference>
<sequence>MLTIGQWRVDERSGDIARGAERARLDARTLRVLLCLAEHAGEIVSSESLLNAAWGDVAVSQDSVYQAVASLRRLLGDDPKSPSYIETVPRLGYRLIAAVQREAASQPAADSSRMPSAPAPRPSNRSRGIAVLGAVLLLGAAVIFWLLHSRSGKIGATPAHASDTAPARSLAVVPLLDLTEGMKDEEFADGITEELIDKISKIPNLQVTPPTSSFYFKDKNVQVAEIAKSLRVSYVLDGSLRKSGDWIRVDVRLIRANSGFVVWSETYDQPKSDLLTIQDDIARKVAESLRLSLPNSASP</sequence>
<protein>
    <submittedName>
        <fullName evidence="6">Winged helix-turn-helix domain-containing protein</fullName>
    </submittedName>
</protein>
<evidence type="ECO:0000256" key="2">
    <source>
        <dbReference type="PROSITE-ProRule" id="PRU01091"/>
    </source>
</evidence>
<dbReference type="GO" id="GO:0003677">
    <property type="term" value="F:DNA binding"/>
    <property type="evidence" value="ECO:0007669"/>
    <property type="project" value="UniProtKB-UniRule"/>
</dbReference>
<dbReference type="RefSeq" id="WP_260791610.1">
    <property type="nucleotide sequence ID" value="NZ_CP093313.1"/>
</dbReference>
<feature type="region of interest" description="Disordered" evidence="3">
    <location>
        <begin position="104"/>
        <end position="124"/>
    </location>
</feature>
<dbReference type="InterPro" id="IPR036388">
    <property type="entry name" value="WH-like_DNA-bd_sf"/>
</dbReference>
<keyword evidence="4" id="KW-1133">Transmembrane helix</keyword>
<dbReference type="Proteomes" id="UP001059380">
    <property type="component" value="Chromosome"/>
</dbReference>
<evidence type="ECO:0000256" key="1">
    <source>
        <dbReference type="ARBA" id="ARBA00023125"/>
    </source>
</evidence>
<evidence type="ECO:0000313" key="6">
    <source>
        <dbReference type="EMBL" id="UWZ82426.1"/>
    </source>
</evidence>
<dbReference type="PROSITE" id="PS51755">
    <property type="entry name" value="OMPR_PHOB"/>
    <property type="match status" value="1"/>
</dbReference>
<dbReference type="SMART" id="SM00862">
    <property type="entry name" value="Trans_reg_C"/>
    <property type="match status" value="1"/>
</dbReference>
<dbReference type="InterPro" id="IPR016032">
    <property type="entry name" value="Sig_transdc_resp-reg_C-effctor"/>
</dbReference>
<keyword evidence="4" id="KW-0812">Transmembrane</keyword>
<dbReference type="GO" id="GO:0006355">
    <property type="term" value="P:regulation of DNA-templated transcription"/>
    <property type="evidence" value="ECO:0007669"/>
    <property type="project" value="InterPro"/>
</dbReference>